<evidence type="ECO:0000259" key="3">
    <source>
        <dbReference type="Pfam" id="PF10342"/>
    </source>
</evidence>
<reference evidence="4" key="1">
    <citation type="submission" date="2022-07" db="EMBL/GenBank/DDBJ databases">
        <title>Draft genome sequence of Zalerion maritima ATCC 34329, a (micro)plastics degrading marine fungus.</title>
        <authorList>
            <person name="Paco A."/>
            <person name="Goncalves M.F.M."/>
            <person name="Rocha-Santos T.A.P."/>
            <person name="Alves A."/>
        </authorList>
    </citation>
    <scope>NUCLEOTIDE SEQUENCE</scope>
    <source>
        <strain evidence="4">ATCC 34329</strain>
    </source>
</reference>
<dbReference type="InterPro" id="IPR018466">
    <property type="entry name" value="Kre9/Knh1-like_N"/>
</dbReference>
<name>A0AAD5WQI1_9PEZI</name>
<protein>
    <recommendedName>
        <fullName evidence="3">Yeast cell wall synthesis Kre9/Knh1-like N-terminal domain-containing protein</fullName>
    </recommendedName>
</protein>
<keyword evidence="1" id="KW-0732">Signal</keyword>
<dbReference type="Pfam" id="PF10342">
    <property type="entry name" value="Kre9_KNH"/>
    <property type="match status" value="1"/>
</dbReference>
<evidence type="ECO:0000256" key="2">
    <source>
        <dbReference type="SAM" id="MobiDB-lite"/>
    </source>
</evidence>
<evidence type="ECO:0000256" key="1">
    <source>
        <dbReference type="ARBA" id="ARBA00022729"/>
    </source>
</evidence>
<dbReference type="EMBL" id="JAKWBI020000216">
    <property type="protein sequence ID" value="KAJ2898816.1"/>
    <property type="molecule type" value="Genomic_DNA"/>
</dbReference>
<feature type="domain" description="Yeast cell wall synthesis Kre9/Knh1-like N-terminal" evidence="3">
    <location>
        <begin position="27"/>
        <end position="120"/>
    </location>
</feature>
<keyword evidence="5" id="KW-1185">Reference proteome</keyword>
<feature type="compositionally biased region" description="Low complexity" evidence="2">
    <location>
        <begin position="180"/>
        <end position="194"/>
    </location>
</feature>
<sequence length="243" mass="25009">MRSYIIVAGMAAAVAAQTTGFHAINLPGNLEDVPACSTYTIVWTPSTDATMAGEVSFGLIGGETQATLQPIGGSFGSIDGSVGSFDWDVPCDEGDKAIYGLTITLVSDPNIFQFSMPFHIIAEDGGDATGTETAEETPTPTETETETAETETPVETETEEPTEEPTHYPGHNSTMTSYEPPTTTSTNGTVTTPQPTIVTSVTTEDASEPTAAETTTPAATAGASRAISGSVALLAAVGVFMAL</sequence>
<organism evidence="4 5">
    <name type="scientific">Zalerion maritima</name>
    <dbReference type="NCBI Taxonomy" id="339359"/>
    <lineage>
        <taxon>Eukaryota</taxon>
        <taxon>Fungi</taxon>
        <taxon>Dikarya</taxon>
        <taxon>Ascomycota</taxon>
        <taxon>Pezizomycotina</taxon>
        <taxon>Sordariomycetes</taxon>
        <taxon>Lulworthiomycetidae</taxon>
        <taxon>Lulworthiales</taxon>
        <taxon>Lulworthiaceae</taxon>
        <taxon>Zalerion</taxon>
    </lineage>
</organism>
<dbReference type="AlphaFoldDB" id="A0AAD5WQI1"/>
<dbReference type="Proteomes" id="UP001201980">
    <property type="component" value="Unassembled WGS sequence"/>
</dbReference>
<dbReference type="InterPro" id="IPR052982">
    <property type="entry name" value="SRP1/TIP1-like"/>
</dbReference>
<proteinExistence type="predicted"/>
<comment type="caution">
    <text evidence="4">The sequence shown here is derived from an EMBL/GenBank/DDBJ whole genome shotgun (WGS) entry which is preliminary data.</text>
</comment>
<feature type="compositionally biased region" description="Acidic residues" evidence="2">
    <location>
        <begin position="143"/>
        <end position="163"/>
    </location>
</feature>
<gene>
    <name evidence="4" type="ORF">MKZ38_003636</name>
</gene>
<evidence type="ECO:0000313" key="4">
    <source>
        <dbReference type="EMBL" id="KAJ2898816.1"/>
    </source>
</evidence>
<dbReference type="PANTHER" id="PTHR40633">
    <property type="entry name" value="MATRIX PROTEIN, PUTATIVE (AFU_ORTHOLOGUE AFUA_8G05410)-RELATED"/>
    <property type="match status" value="1"/>
</dbReference>
<feature type="region of interest" description="Disordered" evidence="2">
    <location>
        <begin position="123"/>
        <end position="194"/>
    </location>
</feature>
<dbReference type="PANTHER" id="PTHR40633:SF5">
    <property type="entry name" value="ANCHORED PROTEIN, PUTATIVE (AFU_ORTHOLOGUE AFUA_8G04370)-RELATED"/>
    <property type="match status" value="1"/>
</dbReference>
<accession>A0AAD5WQI1</accession>
<evidence type="ECO:0000313" key="5">
    <source>
        <dbReference type="Proteomes" id="UP001201980"/>
    </source>
</evidence>